<evidence type="ECO:0000313" key="11">
    <source>
        <dbReference type="EMBL" id="SNR54498.1"/>
    </source>
</evidence>
<organism evidence="11 12">
    <name type="scientific">Halorubrum vacuolatum</name>
    <name type="common">Natronobacterium vacuolatum</name>
    <dbReference type="NCBI Taxonomy" id="63740"/>
    <lineage>
        <taxon>Archaea</taxon>
        <taxon>Methanobacteriati</taxon>
        <taxon>Methanobacteriota</taxon>
        <taxon>Stenosarchaea group</taxon>
        <taxon>Halobacteria</taxon>
        <taxon>Halobacteriales</taxon>
        <taxon>Haloferacaceae</taxon>
        <taxon>Halorubrum</taxon>
    </lineage>
</organism>
<dbReference type="PROSITE" id="PS50928">
    <property type="entry name" value="ABC_TM1"/>
    <property type="match status" value="2"/>
</dbReference>
<dbReference type="Pfam" id="PF00528">
    <property type="entry name" value="BPD_transp_1"/>
    <property type="match status" value="2"/>
</dbReference>
<dbReference type="RefSeq" id="WP_089385345.1">
    <property type="nucleotide sequence ID" value="NZ_FZNQ01000014.1"/>
</dbReference>
<feature type="transmembrane region" description="Helical" evidence="8">
    <location>
        <begin position="232"/>
        <end position="254"/>
    </location>
</feature>
<feature type="transmembrane region" description="Helical" evidence="8">
    <location>
        <begin position="429"/>
        <end position="456"/>
    </location>
</feature>
<evidence type="ECO:0000256" key="3">
    <source>
        <dbReference type="ARBA" id="ARBA00022448"/>
    </source>
</evidence>
<dbReference type="Proteomes" id="UP000198397">
    <property type="component" value="Unassembled WGS sequence"/>
</dbReference>
<evidence type="ECO:0000259" key="10">
    <source>
        <dbReference type="PROSITE" id="PS50928"/>
    </source>
</evidence>
<feature type="domain" description="ABC transmembrane type-1" evidence="10">
    <location>
        <begin position="89"/>
        <end position="298"/>
    </location>
</feature>
<evidence type="ECO:0000256" key="2">
    <source>
        <dbReference type="ARBA" id="ARBA00007069"/>
    </source>
</evidence>
<dbReference type="InterPro" id="IPR000515">
    <property type="entry name" value="MetI-like"/>
</dbReference>
<feature type="transmembrane region" description="Helical" evidence="8">
    <location>
        <begin position="545"/>
        <end position="568"/>
    </location>
</feature>
<feature type="domain" description="ABC transmembrane type-1" evidence="10">
    <location>
        <begin position="433"/>
        <end position="621"/>
    </location>
</feature>
<dbReference type="Gene3D" id="1.10.3720.10">
    <property type="entry name" value="MetI-like"/>
    <property type="match status" value="2"/>
</dbReference>
<keyword evidence="7 8" id="KW-0472">Membrane</keyword>
<evidence type="ECO:0000256" key="7">
    <source>
        <dbReference type="ARBA" id="ARBA00023136"/>
    </source>
</evidence>
<feature type="region of interest" description="Disordered" evidence="9">
    <location>
        <begin position="309"/>
        <end position="331"/>
    </location>
</feature>
<feature type="transmembrane region" description="Helical" evidence="8">
    <location>
        <begin position="176"/>
        <end position="198"/>
    </location>
</feature>
<feature type="transmembrane region" description="Helical" evidence="8">
    <location>
        <begin position="602"/>
        <end position="621"/>
    </location>
</feature>
<feature type="transmembrane region" description="Helical" evidence="8">
    <location>
        <begin position="377"/>
        <end position="402"/>
    </location>
</feature>
<keyword evidence="5 8" id="KW-0812">Transmembrane</keyword>
<evidence type="ECO:0000256" key="1">
    <source>
        <dbReference type="ARBA" id="ARBA00004651"/>
    </source>
</evidence>
<comment type="similarity">
    <text evidence="2">Belongs to the binding-protein-dependent transport system permease family. CysTW subfamily.</text>
</comment>
<sequence>MGAKSSAADDGRAGVRANAKWYAISYPLFWLVAVFLVPLTMLVVFSFYVNIPGGSYRAGFTLENYARFLDVSLTAGWPPIETNLYLRQTWLTVEISLVTAFASLVLGYPIAYYLARMRRPWLRSLLLITIISSLWVTYVIRAYAWQVILASGGVLSSTAVRLGIIAEPQSFYPGYWGLVVGMVYVFLPFMILTLYSSIRNIDDELLEASKNLGAGPSTTFRRVTLPLSKNGILSGLALVFILALGAYVMPRLLGSSAERTLPVLIEAQIMGEQNYPFGAAMSIGLIVVVLAFLWVMVRFTNLTTASLGGSEVAEPDGGRTSVAASPSRSGIGSRVQAGLGRLASTIGVIRVVAGIARRTDAVITRVDARTRERIIALVNRITVAAIVTFIAAPLAIIIAVSFTPEQFLTFPPGGFSLQWYVEFFTDASWLIALLSSLGIAGAAALLSTTIGGTLAFALDRYGYRWGTIFGTFGVLPILVPPVIVGVAFLVFFLEVGLAGSRLGIIVAHGIFYAPFPFILIAQGLDEIDRTYEEAAMNLGASPMRTLRTITFPLLRANVVSGALFAFILSLNEYIIAWLLSLFLVDTIPIQIFNSLRYGYSPTIAAASVVFIALTVVVMVAIDRMSGGIWE</sequence>
<dbReference type="EMBL" id="FZNQ01000014">
    <property type="protein sequence ID" value="SNR54498.1"/>
    <property type="molecule type" value="Genomic_DNA"/>
</dbReference>
<name>A0A238X7C0_HALVU</name>
<feature type="transmembrane region" description="Helical" evidence="8">
    <location>
        <begin position="144"/>
        <end position="164"/>
    </location>
</feature>
<feature type="transmembrane region" description="Helical" evidence="8">
    <location>
        <begin position="121"/>
        <end position="138"/>
    </location>
</feature>
<dbReference type="CDD" id="cd06261">
    <property type="entry name" value="TM_PBP2"/>
    <property type="match status" value="2"/>
</dbReference>
<dbReference type="GO" id="GO:0055085">
    <property type="term" value="P:transmembrane transport"/>
    <property type="evidence" value="ECO:0007669"/>
    <property type="project" value="InterPro"/>
</dbReference>
<proteinExistence type="inferred from homology"/>
<dbReference type="OrthoDB" id="11163at2157"/>
<gene>
    <name evidence="11" type="ORF">SAMN06264855_11426</name>
</gene>
<comment type="subcellular location">
    <subcellularLocation>
        <location evidence="1 8">Cell membrane</location>
        <topology evidence="1 8">Multi-pass membrane protein</topology>
    </subcellularLocation>
</comment>
<dbReference type="InterPro" id="IPR035906">
    <property type="entry name" value="MetI-like_sf"/>
</dbReference>
<protein>
    <submittedName>
        <fullName evidence="11">Putative spermidine/putrescine transport system permease protein</fullName>
    </submittedName>
</protein>
<feature type="transmembrane region" description="Helical" evidence="8">
    <location>
        <begin position="275"/>
        <end position="297"/>
    </location>
</feature>
<feature type="transmembrane region" description="Helical" evidence="8">
    <location>
        <begin position="21"/>
        <end position="49"/>
    </location>
</feature>
<keyword evidence="4" id="KW-1003">Cell membrane</keyword>
<dbReference type="PANTHER" id="PTHR42929:SF1">
    <property type="entry name" value="INNER MEMBRANE ABC TRANSPORTER PERMEASE PROTEIN YDCU-RELATED"/>
    <property type="match status" value="1"/>
</dbReference>
<feature type="transmembrane region" description="Helical" evidence="8">
    <location>
        <begin position="95"/>
        <end position="114"/>
    </location>
</feature>
<reference evidence="11 12" key="1">
    <citation type="submission" date="2017-06" db="EMBL/GenBank/DDBJ databases">
        <authorList>
            <person name="Kim H.J."/>
            <person name="Triplett B.A."/>
        </authorList>
    </citation>
    <scope>NUCLEOTIDE SEQUENCE [LARGE SCALE GENOMIC DNA]</scope>
    <source>
        <strain evidence="11 12">DSM 8800</strain>
    </source>
</reference>
<dbReference type="AlphaFoldDB" id="A0A238X7C0"/>
<evidence type="ECO:0000256" key="5">
    <source>
        <dbReference type="ARBA" id="ARBA00022692"/>
    </source>
</evidence>
<evidence type="ECO:0000256" key="8">
    <source>
        <dbReference type="RuleBase" id="RU363032"/>
    </source>
</evidence>
<accession>A0A238X7C0</accession>
<feature type="transmembrane region" description="Helical" evidence="8">
    <location>
        <begin position="468"/>
        <end position="493"/>
    </location>
</feature>
<evidence type="ECO:0000256" key="9">
    <source>
        <dbReference type="SAM" id="MobiDB-lite"/>
    </source>
</evidence>
<dbReference type="SUPFAM" id="SSF161098">
    <property type="entry name" value="MetI-like"/>
    <property type="match status" value="2"/>
</dbReference>
<evidence type="ECO:0000313" key="12">
    <source>
        <dbReference type="Proteomes" id="UP000198397"/>
    </source>
</evidence>
<feature type="transmembrane region" description="Helical" evidence="8">
    <location>
        <begin position="505"/>
        <end position="524"/>
    </location>
</feature>
<evidence type="ECO:0000256" key="4">
    <source>
        <dbReference type="ARBA" id="ARBA00022475"/>
    </source>
</evidence>
<keyword evidence="3 8" id="KW-0813">Transport</keyword>
<dbReference type="GO" id="GO:0005886">
    <property type="term" value="C:plasma membrane"/>
    <property type="evidence" value="ECO:0007669"/>
    <property type="project" value="UniProtKB-SubCell"/>
</dbReference>
<keyword evidence="12" id="KW-1185">Reference proteome</keyword>
<dbReference type="PANTHER" id="PTHR42929">
    <property type="entry name" value="INNER MEMBRANE ABC TRANSPORTER PERMEASE PROTEIN YDCU-RELATED-RELATED"/>
    <property type="match status" value="1"/>
</dbReference>
<evidence type="ECO:0000256" key="6">
    <source>
        <dbReference type="ARBA" id="ARBA00022989"/>
    </source>
</evidence>
<feature type="transmembrane region" description="Helical" evidence="8">
    <location>
        <begin position="338"/>
        <end position="356"/>
    </location>
</feature>
<keyword evidence="6 8" id="KW-1133">Transmembrane helix</keyword>